<proteinExistence type="predicted"/>
<reference evidence="4" key="1">
    <citation type="submission" date="2019-02" db="EMBL/GenBank/DDBJ databases">
        <authorList>
            <person name="Gruber-Vodicka R. H."/>
            <person name="Seah K. B. B."/>
        </authorList>
    </citation>
    <scope>NUCLEOTIDE SEQUENCE</scope>
    <source>
        <strain evidence="4">BECK_SA2B12</strain>
        <strain evidence="2">BECK_SA2B15</strain>
        <strain evidence="3">BECK_SA2B20</strain>
    </source>
</reference>
<evidence type="ECO:0000256" key="1">
    <source>
        <dbReference type="SAM" id="Phobius"/>
    </source>
</evidence>
<dbReference type="AlphaFoldDB" id="A0A450UTW1"/>
<dbReference type="EMBL" id="CAADFJ010000004">
    <property type="protein sequence ID" value="VFJ95999.1"/>
    <property type="molecule type" value="Genomic_DNA"/>
</dbReference>
<protein>
    <submittedName>
        <fullName evidence="4">Uncharacterized protein</fullName>
    </submittedName>
</protein>
<organism evidence="4">
    <name type="scientific">Candidatus Kentrum eta</name>
    <dbReference type="NCBI Taxonomy" id="2126337"/>
    <lineage>
        <taxon>Bacteria</taxon>
        <taxon>Pseudomonadati</taxon>
        <taxon>Pseudomonadota</taxon>
        <taxon>Gammaproteobacteria</taxon>
        <taxon>Candidatus Kentrum</taxon>
    </lineage>
</organism>
<keyword evidence="1" id="KW-1133">Transmembrane helix</keyword>
<evidence type="ECO:0000313" key="4">
    <source>
        <dbReference type="EMBL" id="VFJ95999.1"/>
    </source>
</evidence>
<evidence type="ECO:0000313" key="3">
    <source>
        <dbReference type="EMBL" id="VFJ89398.1"/>
    </source>
</evidence>
<name>A0A450UTW1_9GAMM</name>
<keyword evidence="1" id="KW-0812">Transmembrane</keyword>
<feature type="transmembrane region" description="Helical" evidence="1">
    <location>
        <begin position="64"/>
        <end position="81"/>
    </location>
</feature>
<keyword evidence="1" id="KW-0472">Membrane</keyword>
<sequence>MNVLSEPDVNFDSVMVRFAEKSVPVIHIRHLRELCRSANMPCELHEIPPPGEGIIFGAHEYNRLLVISVSILICVLLLVMIKGEYANIMFLSNKSSLPAKPMV</sequence>
<accession>A0A450UTW1</accession>
<dbReference type="EMBL" id="CAADFG010000004">
    <property type="protein sequence ID" value="VFJ87596.1"/>
    <property type="molecule type" value="Genomic_DNA"/>
</dbReference>
<evidence type="ECO:0000313" key="2">
    <source>
        <dbReference type="EMBL" id="VFJ87596.1"/>
    </source>
</evidence>
<gene>
    <name evidence="2" type="ORF">BECKH772A_GA0070896_1000432</name>
    <name evidence="3" type="ORF">BECKH772B_GA0070898_1000432</name>
    <name evidence="4" type="ORF">BECKH772C_GA0070978_1000433</name>
</gene>
<dbReference type="EMBL" id="CAADFI010000004">
    <property type="protein sequence ID" value="VFJ89398.1"/>
    <property type="molecule type" value="Genomic_DNA"/>
</dbReference>